<dbReference type="AlphaFoldDB" id="A0A368C159"/>
<dbReference type="SUPFAM" id="SSF69593">
    <property type="entry name" value="Glycerol-3-phosphate (1)-acyltransferase"/>
    <property type="match status" value="1"/>
</dbReference>
<dbReference type="NCBIfam" id="NF010621">
    <property type="entry name" value="PRK14014.1"/>
    <property type="match status" value="1"/>
</dbReference>
<dbReference type="PANTHER" id="PTHR10983:SF15">
    <property type="entry name" value="ACYLTRANSFERASE YIHG-RELATED"/>
    <property type="match status" value="1"/>
</dbReference>
<feature type="transmembrane region" description="Helical" evidence="1">
    <location>
        <begin position="54"/>
        <end position="75"/>
    </location>
</feature>
<dbReference type="InterPro" id="IPR002123">
    <property type="entry name" value="Plipid/glycerol_acylTrfase"/>
</dbReference>
<keyword evidence="1" id="KW-1133">Transmembrane helix</keyword>
<dbReference type="SMART" id="SM00563">
    <property type="entry name" value="PlsC"/>
    <property type="match status" value="1"/>
</dbReference>
<evidence type="ECO:0000313" key="3">
    <source>
        <dbReference type="EMBL" id="RCL42854.1"/>
    </source>
</evidence>
<feature type="transmembrane region" description="Helical" evidence="1">
    <location>
        <begin position="17"/>
        <end position="42"/>
    </location>
</feature>
<name>A0A368C159_9GAMM</name>
<proteinExistence type="predicted"/>
<reference evidence="3 4" key="1">
    <citation type="journal article" date="2018" name="Microbiome">
        <title>Fine metagenomic profile of the Mediterranean stratified and mixed water columns revealed by assembly and recruitment.</title>
        <authorList>
            <person name="Haro-Moreno J.M."/>
            <person name="Lopez-Perez M."/>
            <person name="De La Torre J.R."/>
            <person name="Picazo A."/>
            <person name="Camacho A."/>
            <person name="Rodriguez-Valera F."/>
        </authorList>
    </citation>
    <scope>NUCLEOTIDE SEQUENCE [LARGE SCALE GENOMIC DNA]</scope>
    <source>
        <strain evidence="3">MED-G82</strain>
    </source>
</reference>
<gene>
    <name evidence="3" type="ORF">DBW96_00165</name>
</gene>
<dbReference type="PANTHER" id="PTHR10983">
    <property type="entry name" value="1-ACYLGLYCEROL-3-PHOSPHATE ACYLTRANSFERASE-RELATED"/>
    <property type="match status" value="1"/>
</dbReference>
<dbReference type="Pfam" id="PF01553">
    <property type="entry name" value="Acyltransferase"/>
    <property type="match status" value="1"/>
</dbReference>
<evidence type="ECO:0000313" key="4">
    <source>
        <dbReference type="Proteomes" id="UP000253307"/>
    </source>
</evidence>
<accession>A0A368C159</accession>
<dbReference type="EMBL" id="QOPE01000001">
    <property type="protein sequence ID" value="RCL42854.1"/>
    <property type="molecule type" value="Genomic_DNA"/>
</dbReference>
<keyword evidence="3" id="KW-0808">Transferase</keyword>
<dbReference type="GO" id="GO:0005886">
    <property type="term" value="C:plasma membrane"/>
    <property type="evidence" value="ECO:0007669"/>
    <property type="project" value="TreeGrafter"/>
</dbReference>
<dbReference type="Proteomes" id="UP000253307">
    <property type="component" value="Unassembled WGS sequence"/>
</dbReference>
<keyword evidence="1" id="KW-0812">Transmembrane</keyword>
<evidence type="ECO:0000256" key="1">
    <source>
        <dbReference type="SAM" id="Phobius"/>
    </source>
</evidence>
<feature type="domain" description="Phospholipid/glycerol acyltransferase" evidence="2">
    <location>
        <begin position="96"/>
        <end position="237"/>
    </location>
</feature>
<dbReference type="GO" id="GO:0016746">
    <property type="term" value="F:acyltransferase activity"/>
    <property type="evidence" value="ECO:0007669"/>
    <property type="project" value="UniProtKB-KW"/>
</dbReference>
<keyword evidence="1" id="KW-0472">Membrane</keyword>
<sequence>MSFGKRLNGVRSLYKNIIGVLTVNTIIIILSIGLIVLSIVCLPRVLPSKKIKKFITGIANGIGEIVVWAMKISLIPLHRPNWIIEFPEGISKKSWYLGTSNHMSWADIFVLLFSANYKAPLLKFFMKKQLRWIPLIYLVHKTIDMPFVNRHSREEITKNPNLKIIDFENSRIAAKRFTRHPATAFSFAEGTRFSDTKKAAMKSDYKNLLNPKIGALATALSGMQMVSELIDFTLIYETDKRSAWAFACGEMKNVKIIVKKYQIPIELINHHDKSSNNYREKFKVFVDDIWKKKQLIIDQNSNF</sequence>
<protein>
    <submittedName>
        <fullName evidence="3">Acyltransferase</fullName>
    </submittedName>
</protein>
<comment type="caution">
    <text evidence="3">The sequence shown here is derived from an EMBL/GenBank/DDBJ whole genome shotgun (WGS) entry which is preliminary data.</text>
</comment>
<keyword evidence="3" id="KW-0012">Acyltransferase</keyword>
<evidence type="ECO:0000259" key="2">
    <source>
        <dbReference type="SMART" id="SM00563"/>
    </source>
</evidence>
<organism evidence="3 4">
    <name type="scientific">SAR86 cluster bacterium</name>
    <dbReference type="NCBI Taxonomy" id="2030880"/>
    <lineage>
        <taxon>Bacteria</taxon>
        <taxon>Pseudomonadati</taxon>
        <taxon>Pseudomonadota</taxon>
        <taxon>Gammaproteobacteria</taxon>
        <taxon>SAR86 cluster</taxon>
    </lineage>
</organism>